<dbReference type="Gene3D" id="3.40.50.300">
    <property type="entry name" value="P-loop containing nucleotide triphosphate hydrolases"/>
    <property type="match status" value="1"/>
</dbReference>
<organism evidence="3 4">
    <name type="scientific">Salirhabdus euzebyi</name>
    <dbReference type="NCBI Taxonomy" id="394506"/>
    <lineage>
        <taxon>Bacteria</taxon>
        <taxon>Bacillati</taxon>
        <taxon>Bacillota</taxon>
        <taxon>Bacilli</taxon>
        <taxon>Bacillales</taxon>
        <taxon>Bacillaceae</taxon>
        <taxon>Salirhabdus</taxon>
    </lineage>
</organism>
<evidence type="ECO:0000256" key="1">
    <source>
        <dbReference type="ARBA" id="ARBA00022741"/>
    </source>
</evidence>
<reference evidence="3 4" key="1">
    <citation type="submission" date="2020-08" db="EMBL/GenBank/DDBJ databases">
        <title>Genomic Encyclopedia of Type Strains, Phase IV (KMG-IV): sequencing the most valuable type-strain genomes for metagenomic binning, comparative biology and taxonomic classification.</title>
        <authorList>
            <person name="Goeker M."/>
        </authorList>
    </citation>
    <scope>NUCLEOTIDE SEQUENCE [LARGE SCALE GENOMIC DNA]</scope>
    <source>
        <strain evidence="3 4">DSM 19612</strain>
    </source>
</reference>
<dbReference type="AlphaFoldDB" id="A0A841Q415"/>
<evidence type="ECO:0000313" key="4">
    <source>
        <dbReference type="Proteomes" id="UP000581688"/>
    </source>
</evidence>
<dbReference type="InterPro" id="IPR013641">
    <property type="entry name" value="KTI12/PSTK"/>
</dbReference>
<comment type="caution">
    <text evidence="3">The sequence shown here is derived from an EMBL/GenBank/DDBJ whole genome shotgun (WGS) entry which is preliminary data.</text>
</comment>
<accession>A0A841Q415</accession>
<dbReference type="EMBL" id="JACHGH010000004">
    <property type="protein sequence ID" value="MBB6453103.1"/>
    <property type="molecule type" value="Genomic_DNA"/>
</dbReference>
<sequence length="275" mass="32894">MKNKLIMVEGVPGSGKSTTAKYIYEKLKEKGIDVRFFPEGDTEHPADYESVAYLSEEQLKKVMALYPDDQPLIEKFTEKKGDFYFVHYYDLYHEQPDKEYLVRSFQVYDIYEQPLEIFEKLALDYWKEFVEEAKKNDVIYLFECCYIQNSFTKFIAYHNANIDKWNHFIQQVSKVVNPLHPKLIYLYQDNIEPAFTRVYEKRSAQWAEFFIAYHTENGYGKANNLKGLEGTIHYLSMRQNEEIKAIKQLEMDSILIKNDEQEWDSYYQTILNRLQ</sequence>
<dbReference type="Proteomes" id="UP000581688">
    <property type="component" value="Unassembled WGS sequence"/>
</dbReference>
<proteinExistence type="predicted"/>
<keyword evidence="4" id="KW-1185">Reference proteome</keyword>
<evidence type="ECO:0000256" key="2">
    <source>
        <dbReference type="ARBA" id="ARBA00022840"/>
    </source>
</evidence>
<name>A0A841Q415_9BACI</name>
<protein>
    <recommendedName>
        <fullName evidence="5">Thymidylate kinase</fullName>
    </recommendedName>
</protein>
<keyword evidence="1" id="KW-0547">Nucleotide-binding</keyword>
<gene>
    <name evidence="3" type="ORF">HNQ94_001551</name>
</gene>
<dbReference type="GO" id="GO:0005524">
    <property type="term" value="F:ATP binding"/>
    <property type="evidence" value="ECO:0007669"/>
    <property type="project" value="UniProtKB-KW"/>
</dbReference>
<keyword evidence="2" id="KW-0067">ATP-binding</keyword>
<dbReference type="Pfam" id="PF08433">
    <property type="entry name" value="KTI12"/>
    <property type="match status" value="1"/>
</dbReference>
<evidence type="ECO:0000313" key="3">
    <source>
        <dbReference type="EMBL" id="MBB6453103.1"/>
    </source>
</evidence>
<dbReference type="InterPro" id="IPR027417">
    <property type="entry name" value="P-loop_NTPase"/>
</dbReference>
<dbReference type="SUPFAM" id="SSF52540">
    <property type="entry name" value="P-loop containing nucleoside triphosphate hydrolases"/>
    <property type="match status" value="2"/>
</dbReference>
<dbReference type="RefSeq" id="WP_174495781.1">
    <property type="nucleotide sequence ID" value="NZ_CADDWK010000004.1"/>
</dbReference>
<evidence type="ECO:0008006" key="5">
    <source>
        <dbReference type="Google" id="ProtNLM"/>
    </source>
</evidence>